<evidence type="ECO:0008006" key="3">
    <source>
        <dbReference type="Google" id="ProtNLM"/>
    </source>
</evidence>
<evidence type="ECO:0000313" key="1">
    <source>
        <dbReference type="EMBL" id="ETW90260.1"/>
    </source>
</evidence>
<proteinExistence type="predicted"/>
<protein>
    <recommendedName>
        <fullName evidence="3">Transposase</fullName>
    </recommendedName>
</protein>
<dbReference type="EMBL" id="AZJT01000035">
    <property type="protein sequence ID" value="ETW90260.1"/>
    <property type="molecule type" value="Genomic_DNA"/>
</dbReference>
<dbReference type="HOGENOM" id="CLU_2248569_0_0_9"/>
<name>A0A0E2Q3G3_STRTR</name>
<gene>
    <name evidence="1" type="ORF">X841_04515</name>
</gene>
<sequence>MEKRHKHVSPTLDIMAKKIFSLPEITVAFIRDILDLDVVDAQILEGTQLHKKGFDEDELFSTSVDVRAKLNDGAEVIIEIQVRKQHYFLNRFHYYLANQLVENV</sequence>
<comment type="caution">
    <text evidence="1">The sequence shown here is derived from an EMBL/GenBank/DDBJ whole genome shotgun (WGS) entry which is preliminary data.</text>
</comment>
<dbReference type="PATRIC" id="fig|1433289.7.peg.907"/>
<accession>A0A0E2Q3G3</accession>
<dbReference type="Proteomes" id="UP000024559">
    <property type="component" value="Chromosome"/>
</dbReference>
<dbReference type="Pfam" id="PF12784">
    <property type="entry name" value="PDDEXK_2"/>
    <property type="match status" value="1"/>
</dbReference>
<reference evidence="2" key="1">
    <citation type="submission" date="2013-12" db="EMBL/GenBank/DDBJ databases">
        <title>Genome sequences of Streptococcus thermophilus strains MTH17CL396 and M17PTZA496 isolated from Fontina cheese in Valle d'Aosta region (Italy).</title>
        <authorList>
            <person name="Treu L."/>
            <person name="Giacomini A."/>
            <person name="Corich V."/>
            <person name="Vendramin V."/>
            <person name="Bovo B."/>
        </authorList>
    </citation>
    <scope>NUCLEOTIDE SEQUENCE [LARGE SCALE GENOMIC DNA]</scope>
    <source>
        <strain evidence="2">M17PTZA496</strain>
    </source>
</reference>
<evidence type="ECO:0000313" key="2">
    <source>
        <dbReference type="Proteomes" id="UP000024559"/>
    </source>
</evidence>
<dbReference type="AlphaFoldDB" id="A0A0E2Q3G3"/>
<organism evidence="1 2">
    <name type="scientific">Streptococcus thermophilus M17PTZA496</name>
    <dbReference type="NCBI Taxonomy" id="1433289"/>
    <lineage>
        <taxon>Bacteria</taxon>
        <taxon>Bacillati</taxon>
        <taxon>Bacillota</taxon>
        <taxon>Bacilli</taxon>
        <taxon>Lactobacillales</taxon>
        <taxon>Streptococcaceae</taxon>
        <taxon>Streptococcus</taxon>
    </lineage>
</organism>